<name>A0A645JAN3_9ZZZZ</name>
<feature type="compositionally biased region" description="Basic residues" evidence="1">
    <location>
        <begin position="100"/>
        <end position="113"/>
    </location>
</feature>
<dbReference type="AlphaFoldDB" id="A0A645JAN3"/>
<evidence type="ECO:0000313" key="2">
    <source>
        <dbReference type="EMBL" id="MPN60671.1"/>
    </source>
</evidence>
<sequence>MLASSPALFLGVQPAAFQLAPAVEIGHDLGKPLFLLNLLFLGCRVAAVLDECAGGGAVTGAACRALGKPVLVVRPGTIAGGGAGEAGGTPQGCPAEGAGRRRRRRGGGPKARRVGAPVGRCGGSFCAVGRVFHRAGRSNYQQKFIGDSLKAEPYRF</sequence>
<protein>
    <submittedName>
        <fullName evidence="2">Uncharacterized protein</fullName>
    </submittedName>
</protein>
<reference evidence="2" key="1">
    <citation type="submission" date="2019-08" db="EMBL/GenBank/DDBJ databases">
        <authorList>
            <person name="Kucharzyk K."/>
            <person name="Murdoch R.W."/>
            <person name="Higgins S."/>
            <person name="Loffler F."/>
        </authorList>
    </citation>
    <scope>NUCLEOTIDE SEQUENCE</scope>
</reference>
<proteinExistence type="predicted"/>
<accession>A0A645JAN3</accession>
<organism evidence="2">
    <name type="scientific">bioreactor metagenome</name>
    <dbReference type="NCBI Taxonomy" id="1076179"/>
    <lineage>
        <taxon>unclassified sequences</taxon>
        <taxon>metagenomes</taxon>
        <taxon>ecological metagenomes</taxon>
    </lineage>
</organism>
<evidence type="ECO:0000256" key="1">
    <source>
        <dbReference type="SAM" id="MobiDB-lite"/>
    </source>
</evidence>
<gene>
    <name evidence="2" type="ORF">SDC9_208402</name>
</gene>
<comment type="caution">
    <text evidence="2">The sequence shown here is derived from an EMBL/GenBank/DDBJ whole genome shotgun (WGS) entry which is preliminary data.</text>
</comment>
<feature type="region of interest" description="Disordered" evidence="1">
    <location>
        <begin position="82"/>
        <end position="115"/>
    </location>
</feature>
<dbReference type="EMBL" id="VSSQ01136240">
    <property type="protein sequence ID" value="MPN60671.1"/>
    <property type="molecule type" value="Genomic_DNA"/>
</dbReference>